<dbReference type="VEuPathDB" id="FungiDB:AO090011000162"/>
<name>A0A1S9DC60_ASPOZ</name>
<comment type="caution">
    <text evidence="1">The sequence shown here is derived from an EMBL/GenBank/DDBJ whole genome shotgun (WGS) entry which is preliminary data.</text>
</comment>
<organism evidence="1 2">
    <name type="scientific">Aspergillus oryzae</name>
    <name type="common">Yellow koji mold</name>
    <dbReference type="NCBI Taxonomy" id="5062"/>
    <lineage>
        <taxon>Eukaryota</taxon>
        <taxon>Fungi</taxon>
        <taxon>Dikarya</taxon>
        <taxon>Ascomycota</taxon>
        <taxon>Pezizomycotina</taxon>
        <taxon>Eurotiomycetes</taxon>
        <taxon>Eurotiomycetidae</taxon>
        <taxon>Eurotiales</taxon>
        <taxon>Aspergillaceae</taxon>
        <taxon>Aspergillus</taxon>
        <taxon>Aspergillus subgen. Circumdati</taxon>
    </lineage>
</organism>
<dbReference type="OMA" id="QAYHVFS"/>
<dbReference type="Pfam" id="PF14435">
    <property type="entry name" value="SUKH-4"/>
    <property type="match status" value="1"/>
</dbReference>
<dbReference type="InterPro" id="IPR025851">
    <property type="entry name" value="SUKH-4"/>
</dbReference>
<dbReference type="EMBL" id="MKZY01000007">
    <property type="protein sequence ID" value="OOO06673.1"/>
    <property type="molecule type" value="Genomic_DNA"/>
</dbReference>
<protein>
    <submittedName>
        <fullName evidence="1">SUKH-4 immunity protein</fullName>
    </submittedName>
</protein>
<accession>A0A1S9DC60</accession>
<evidence type="ECO:0000313" key="2">
    <source>
        <dbReference type="Proteomes" id="UP000190312"/>
    </source>
</evidence>
<dbReference type="OrthoDB" id="4474617at2759"/>
<dbReference type="Proteomes" id="UP000190312">
    <property type="component" value="Unassembled WGS sequence"/>
</dbReference>
<gene>
    <name evidence="1" type="ORF">OAory_01088760</name>
</gene>
<sequence>MFVTIAQEISGFLNLPPEILLLVYCSLDSIADAYFLSQTCQQAYHVFSRPQSQPKIFESIIHNVLQDAAPNQAWLEKQFGPGSLWRPKEADLPVDLTNKPAREFLINIGFPSVKLPRIGFNSTHLKTFADKGDSLCRYTGEELYGIYDPDDEVPALSFCLGEVYTQLVMLENEHGHVFWYNGDCYDSLGRDRGLVAQGLDSLAVLLGMVVAVTKDLRESPLDLSLEELERRVEILKRPLDILRGKMRDYDFYAEDAEFWNDLFSELLDDWEFRDESLGS</sequence>
<evidence type="ECO:0000313" key="1">
    <source>
        <dbReference type="EMBL" id="OOO06673.1"/>
    </source>
</evidence>
<reference evidence="1 2" key="1">
    <citation type="submission" date="2016-10" db="EMBL/GenBank/DDBJ databases">
        <title>Genome sequencing of Aspergillus oryzae BCC7051.</title>
        <authorList>
            <person name="Thammarongtham C."/>
            <person name="Vorapreeda T."/>
            <person name="Nookaew I."/>
            <person name="Srisuk T."/>
            <person name="Land M."/>
            <person name="Jeennor S."/>
            <person name="Laoteng K."/>
        </authorList>
    </citation>
    <scope>NUCLEOTIDE SEQUENCE [LARGE SCALE GENOMIC DNA]</scope>
    <source>
        <strain evidence="1 2">BCC7051</strain>
    </source>
</reference>
<proteinExistence type="predicted"/>
<dbReference type="AlphaFoldDB" id="A0A1S9DC60"/>